<dbReference type="AlphaFoldDB" id="A0A369TKA1"/>
<name>A0A369TKA1_9PROT</name>
<sequence>MAQVSFASPSRAFARLLQYVAFTLCLIPVQAVCLLIRAPLAKTLPQWYHRQCARLLGLSIETHGAPTGNKPALFACNHVSYLDITVLGALLPASFVAKAEVARWPFFGLLAKLQRTVFVERNARRAVDQRDEMTRRLEAGDRLILFPEGTSSDGNRVLPFKSALFSVAEKRPHGEPLTVQPVSIAYTKLDGLAMGRYLRPFVAWYGDMDLASHIWTATGLGTIGVEVTFHEPVTIDRFNSRKALGDHCQCEVARGVSEALAGRSVHQEDAHRPAA</sequence>
<keyword evidence="4" id="KW-0443">Lipid metabolism</keyword>
<dbReference type="EMBL" id="QPMH01000002">
    <property type="protein sequence ID" value="RDD63346.1"/>
    <property type="molecule type" value="Genomic_DNA"/>
</dbReference>
<evidence type="ECO:0000256" key="2">
    <source>
        <dbReference type="ARBA" id="ARBA00022516"/>
    </source>
</evidence>
<keyword evidence="8" id="KW-1185">Reference proteome</keyword>
<comment type="pathway">
    <text evidence="1">Lipid metabolism.</text>
</comment>
<dbReference type="SMART" id="SM00563">
    <property type="entry name" value="PlsC"/>
    <property type="match status" value="1"/>
</dbReference>
<keyword evidence="3 7" id="KW-0808">Transferase</keyword>
<organism evidence="7 8">
    <name type="scientific">Ferruginivarius sediminum</name>
    <dbReference type="NCBI Taxonomy" id="2661937"/>
    <lineage>
        <taxon>Bacteria</taxon>
        <taxon>Pseudomonadati</taxon>
        <taxon>Pseudomonadota</taxon>
        <taxon>Alphaproteobacteria</taxon>
        <taxon>Rhodospirillales</taxon>
        <taxon>Rhodospirillaceae</taxon>
        <taxon>Ferruginivarius</taxon>
    </lineage>
</organism>
<dbReference type="GO" id="GO:0003841">
    <property type="term" value="F:1-acylglycerol-3-phosphate O-acyltransferase activity"/>
    <property type="evidence" value="ECO:0007669"/>
    <property type="project" value="TreeGrafter"/>
</dbReference>
<dbReference type="Proteomes" id="UP000253941">
    <property type="component" value="Unassembled WGS sequence"/>
</dbReference>
<gene>
    <name evidence="7" type="ORF">DRB17_02565</name>
</gene>
<keyword evidence="2" id="KW-0444">Lipid biosynthesis</keyword>
<reference evidence="7 8" key="1">
    <citation type="submission" date="2018-07" db="EMBL/GenBank/DDBJ databases">
        <title>Venubactetium sediminum gen. nov., sp. nov., isolated from a marine solar saltern.</title>
        <authorList>
            <person name="Wang S."/>
        </authorList>
    </citation>
    <scope>NUCLEOTIDE SEQUENCE [LARGE SCALE GENOMIC DNA]</scope>
    <source>
        <strain evidence="7 8">WD2A32</strain>
    </source>
</reference>
<keyword evidence="5 7" id="KW-0012">Acyltransferase</keyword>
<dbReference type="PANTHER" id="PTHR10434">
    <property type="entry name" value="1-ACYL-SN-GLYCEROL-3-PHOSPHATE ACYLTRANSFERASE"/>
    <property type="match status" value="1"/>
</dbReference>
<dbReference type="RefSeq" id="WP_114580600.1">
    <property type="nucleotide sequence ID" value="NZ_QPMH01000002.1"/>
</dbReference>
<evidence type="ECO:0000256" key="1">
    <source>
        <dbReference type="ARBA" id="ARBA00005189"/>
    </source>
</evidence>
<dbReference type="Pfam" id="PF01553">
    <property type="entry name" value="Acyltransferase"/>
    <property type="match status" value="1"/>
</dbReference>
<dbReference type="CDD" id="cd07989">
    <property type="entry name" value="LPLAT_AGPAT-like"/>
    <property type="match status" value="1"/>
</dbReference>
<evidence type="ECO:0000256" key="4">
    <source>
        <dbReference type="ARBA" id="ARBA00023098"/>
    </source>
</evidence>
<accession>A0A369TKA1</accession>
<protein>
    <submittedName>
        <fullName evidence="7">1-acyl-sn-glycerol-3-phosphate acyltransferase</fullName>
    </submittedName>
</protein>
<proteinExistence type="predicted"/>
<dbReference type="InterPro" id="IPR002123">
    <property type="entry name" value="Plipid/glycerol_acylTrfase"/>
</dbReference>
<feature type="domain" description="Phospholipid/glycerol acyltransferase" evidence="6">
    <location>
        <begin position="72"/>
        <end position="187"/>
    </location>
</feature>
<evidence type="ECO:0000313" key="8">
    <source>
        <dbReference type="Proteomes" id="UP000253941"/>
    </source>
</evidence>
<dbReference type="PANTHER" id="PTHR10434:SF64">
    <property type="entry name" value="1-ACYL-SN-GLYCEROL-3-PHOSPHATE ACYLTRANSFERASE-RELATED"/>
    <property type="match status" value="1"/>
</dbReference>
<dbReference type="GO" id="GO:0006654">
    <property type="term" value="P:phosphatidic acid biosynthetic process"/>
    <property type="evidence" value="ECO:0007669"/>
    <property type="project" value="TreeGrafter"/>
</dbReference>
<evidence type="ECO:0000313" key="7">
    <source>
        <dbReference type="EMBL" id="RDD63346.1"/>
    </source>
</evidence>
<evidence type="ECO:0000256" key="3">
    <source>
        <dbReference type="ARBA" id="ARBA00022679"/>
    </source>
</evidence>
<dbReference type="SUPFAM" id="SSF69593">
    <property type="entry name" value="Glycerol-3-phosphate (1)-acyltransferase"/>
    <property type="match status" value="1"/>
</dbReference>
<comment type="caution">
    <text evidence="7">The sequence shown here is derived from an EMBL/GenBank/DDBJ whole genome shotgun (WGS) entry which is preliminary data.</text>
</comment>
<evidence type="ECO:0000256" key="5">
    <source>
        <dbReference type="ARBA" id="ARBA00023315"/>
    </source>
</evidence>
<evidence type="ECO:0000259" key="6">
    <source>
        <dbReference type="SMART" id="SM00563"/>
    </source>
</evidence>